<reference evidence="1" key="1">
    <citation type="journal article" date="2015" name="Nature">
        <title>Complex archaea that bridge the gap between prokaryotes and eukaryotes.</title>
        <authorList>
            <person name="Spang A."/>
            <person name="Saw J.H."/>
            <person name="Jorgensen S.L."/>
            <person name="Zaremba-Niedzwiedzka K."/>
            <person name="Martijn J."/>
            <person name="Lind A.E."/>
            <person name="van Eijk R."/>
            <person name="Schleper C."/>
            <person name="Guy L."/>
            <person name="Ettema T.J."/>
        </authorList>
    </citation>
    <scope>NUCLEOTIDE SEQUENCE</scope>
</reference>
<gene>
    <name evidence="1" type="ORF">LCGC14_2276450</name>
</gene>
<accession>A0A0F9DHP2</accession>
<dbReference type="EMBL" id="LAZR01031582">
    <property type="protein sequence ID" value="KKL53336.1"/>
    <property type="molecule type" value="Genomic_DNA"/>
</dbReference>
<evidence type="ECO:0000313" key="1">
    <source>
        <dbReference type="EMBL" id="KKL53336.1"/>
    </source>
</evidence>
<name>A0A0F9DHP2_9ZZZZ</name>
<proteinExistence type="predicted"/>
<comment type="caution">
    <text evidence="1">The sequence shown here is derived from an EMBL/GenBank/DDBJ whole genome shotgun (WGS) entry which is preliminary data.</text>
</comment>
<sequence length="173" mass="18366">MAVITIADIGYRKFSGYEDPALPSGFWFGAATTTGDATGGTNTLQFDFTKSTGLFNSQYYSLEQIMVNQAAATSPAMALLIANFELTGGMRYSLPLLTNEGSNAGLIPSNTGGLVPLFLGQQRAVNTAMSISFTLTNDDTVVITVMIQGYVWSVRSTSVPGGPQRPVNGLYRA</sequence>
<dbReference type="AlphaFoldDB" id="A0A0F9DHP2"/>
<organism evidence="1">
    <name type="scientific">marine sediment metagenome</name>
    <dbReference type="NCBI Taxonomy" id="412755"/>
    <lineage>
        <taxon>unclassified sequences</taxon>
        <taxon>metagenomes</taxon>
        <taxon>ecological metagenomes</taxon>
    </lineage>
</organism>
<protein>
    <submittedName>
        <fullName evidence="1">Uncharacterized protein</fullName>
    </submittedName>
</protein>